<dbReference type="Pfam" id="PF12796">
    <property type="entry name" value="Ank_2"/>
    <property type="match status" value="3"/>
</dbReference>
<keyword evidence="1" id="KW-0677">Repeat</keyword>
<evidence type="ECO:0000256" key="1">
    <source>
        <dbReference type="ARBA" id="ARBA00022737"/>
    </source>
</evidence>
<feature type="repeat" description="ANK" evidence="3">
    <location>
        <begin position="435"/>
        <end position="459"/>
    </location>
</feature>
<name>A0ABR2L446_9EUKA</name>
<evidence type="ECO:0008006" key="6">
    <source>
        <dbReference type="Google" id="ProtNLM"/>
    </source>
</evidence>
<evidence type="ECO:0000256" key="2">
    <source>
        <dbReference type="ARBA" id="ARBA00023043"/>
    </source>
</evidence>
<evidence type="ECO:0000313" key="4">
    <source>
        <dbReference type="EMBL" id="KAK8897813.1"/>
    </source>
</evidence>
<gene>
    <name evidence="4" type="ORF">M9Y10_000041</name>
</gene>
<evidence type="ECO:0000313" key="5">
    <source>
        <dbReference type="Proteomes" id="UP001470230"/>
    </source>
</evidence>
<dbReference type="SMART" id="SM00248">
    <property type="entry name" value="ANK"/>
    <property type="match status" value="9"/>
</dbReference>
<reference evidence="4 5" key="1">
    <citation type="submission" date="2024-04" db="EMBL/GenBank/DDBJ databases">
        <title>Tritrichomonas musculus Genome.</title>
        <authorList>
            <person name="Alves-Ferreira E."/>
            <person name="Grigg M."/>
            <person name="Lorenzi H."/>
            <person name="Galac M."/>
        </authorList>
    </citation>
    <scope>NUCLEOTIDE SEQUENCE [LARGE SCALE GENOMIC DNA]</scope>
    <source>
        <strain evidence="4 5">EAF2021</strain>
    </source>
</reference>
<dbReference type="InterPro" id="IPR036770">
    <property type="entry name" value="Ankyrin_rpt-contain_sf"/>
</dbReference>
<accession>A0ABR2L446</accession>
<dbReference type="EMBL" id="JAPFFF010000001">
    <property type="protein sequence ID" value="KAK8897813.1"/>
    <property type="molecule type" value="Genomic_DNA"/>
</dbReference>
<dbReference type="Proteomes" id="UP001470230">
    <property type="component" value="Unassembled WGS sequence"/>
</dbReference>
<dbReference type="PANTHER" id="PTHR24123:SF33">
    <property type="entry name" value="PROTEIN HOS4"/>
    <property type="match status" value="1"/>
</dbReference>
<sequence>MNENIFHFHDDINFGYSFKLFFDNIHKLKANDWDLFNHYIKIEQNFGTVNEAIKNNDNDNYIRELSANPNFKFSLTPEEDIKNRNGSDMIPSSIIEPSLFEPSWIVQNRPTFIQFAAYFGSLKCFKYILLSMKMQTSNTTSFLEDIEDEKKRNLIMFAIAGGNIEIVRLCEQNGIDLGNSLSIATEYYQHDIFMWIIESYKLDEKLNESNVNDELFDSQKQLTDIFCSAASSNNIYIMKWCINEKHVDINRKNENGMNPLLLAAENGSYESFLLILNNCHNVDINITDDKYNKNALHYACEHNHSEIVELLMTFNGKKINCVAPGFRMMNAFCLACKNGCVSCVRILLRYIPEDDLDMLLNSHAEISLATPLHLACWHGHKDIVNILIHEEKVDIISLMDDNRTPLHIAAENRHSEIVSLLVNKEKFLINMKDKGGYTALHLAACNNDIETVNVLLSTGLCNVELYEKIIFTRKYAQLFHYDEIVRLIDEYLQKSNGC</sequence>
<dbReference type="PROSITE" id="PS50297">
    <property type="entry name" value="ANK_REP_REGION"/>
    <property type="match status" value="2"/>
</dbReference>
<dbReference type="InterPro" id="IPR051165">
    <property type="entry name" value="Multifunctional_ANK_Repeat"/>
</dbReference>
<keyword evidence="2 3" id="KW-0040">ANK repeat</keyword>
<proteinExistence type="predicted"/>
<comment type="caution">
    <text evidence="4">The sequence shown here is derived from an EMBL/GenBank/DDBJ whole genome shotgun (WGS) entry which is preliminary data.</text>
</comment>
<dbReference type="InterPro" id="IPR002110">
    <property type="entry name" value="Ankyrin_rpt"/>
</dbReference>
<protein>
    <recommendedName>
        <fullName evidence="6">Ankyrin repeat protein</fullName>
    </recommendedName>
</protein>
<dbReference type="PROSITE" id="PS50088">
    <property type="entry name" value="ANK_REPEAT"/>
    <property type="match status" value="2"/>
</dbReference>
<feature type="repeat" description="ANK" evidence="3">
    <location>
        <begin position="401"/>
        <end position="424"/>
    </location>
</feature>
<keyword evidence="5" id="KW-1185">Reference proteome</keyword>
<organism evidence="4 5">
    <name type="scientific">Tritrichomonas musculus</name>
    <dbReference type="NCBI Taxonomy" id="1915356"/>
    <lineage>
        <taxon>Eukaryota</taxon>
        <taxon>Metamonada</taxon>
        <taxon>Parabasalia</taxon>
        <taxon>Tritrichomonadida</taxon>
        <taxon>Tritrichomonadidae</taxon>
        <taxon>Tritrichomonas</taxon>
    </lineage>
</organism>
<dbReference type="PANTHER" id="PTHR24123">
    <property type="entry name" value="ANKYRIN REPEAT-CONTAINING"/>
    <property type="match status" value="1"/>
</dbReference>
<evidence type="ECO:0000256" key="3">
    <source>
        <dbReference type="PROSITE-ProRule" id="PRU00023"/>
    </source>
</evidence>
<dbReference type="SUPFAM" id="SSF48403">
    <property type="entry name" value="Ankyrin repeat"/>
    <property type="match status" value="1"/>
</dbReference>
<dbReference type="Gene3D" id="1.25.40.20">
    <property type="entry name" value="Ankyrin repeat-containing domain"/>
    <property type="match status" value="3"/>
</dbReference>